<gene>
    <name evidence="7" type="primary">KAFR0F03170</name>
    <name evidence="7" type="ORF">KAFR_0F03170</name>
</gene>
<dbReference type="Pfam" id="PF01363">
    <property type="entry name" value="FYVE"/>
    <property type="match status" value="1"/>
</dbReference>
<feature type="compositionally biased region" description="Basic and acidic residues" evidence="5">
    <location>
        <begin position="7"/>
        <end position="18"/>
    </location>
</feature>
<evidence type="ECO:0000256" key="1">
    <source>
        <dbReference type="ARBA" id="ARBA00022723"/>
    </source>
</evidence>
<dbReference type="KEGG" id="kaf:KAFR_0F03170"/>
<feature type="compositionally biased region" description="Polar residues" evidence="5">
    <location>
        <begin position="71"/>
        <end position="100"/>
    </location>
</feature>
<feature type="compositionally biased region" description="Polar residues" evidence="5">
    <location>
        <begin position="110"/>
        <end position="123"/>
    </location>
</feature>
<keyword evidence="3" id="KW-0862">Zinc</keyword>
<dbReference type="GO" id="GO:0008270">
    <property type="term" value="F:zinc ion binding"/>
    <property type="evidence" value="ECO:0007669"/>
    <property type="project" value="UniProtKB-KW"/>
</dbReference>
<dbReference type="InterPro" id="IPR013083">
    <property type="entry name" value="Znf_RING/FYVE/PHD"/>
</dbReference>
<feature type="compositionally biased region" description="Polar residues" evidence="5">
    <location>
        <begin position="234"/>
        <end position="244"/>
    </location>
</feature>
<organism evidence="7 8">
    <name type="scientific">Kazachstania africana (strain ATCC 22294 / BCRC 22015 / CBS 2517 / CECT 1963 / NBRC 1671 / NRRL Y-8276)</name>
    <name type="common">Yeast</name>
    <name type="synonym">Kluyveromyces africanus</name>
    <dbReference type="NCBI Taxonomy" id="1071382"/>
    <lineage>
        <taxon>Eukaryota</taxon>
        <taxon>Fungi</taxon>
        <taxon>Dikarya</taxon>
        <taxon>Ascomycota</taxon>
        <taxon>Saccharomycotina</taxon>
        <taxon>Saccharomycetes</taxon>
        <taxon>Saccharomycetales</taxon>
        <taxon>Saccharomycetaceae</taxon>
        <taxon>Kazachstania</taxon>
    </lineage>
</organism>
<dbReference type="GO" id="GO:0005769">
    <property type="term" value="C:early endosome"/>
    <property type="evidence" value="ECO:0007669"/>
    <property type="project" value="TreeGrafter"/>
</dbReference>
<feature type="compositionally biased region" description="Polar residues" evidence="5">
    <location>
        <begin position="32"/>
        <end position="43"/>
    </location>
</feature>
<dbReference type="GO" id="GO:0007032">
    <property type="term" value="P:endosome organization"/>
    <property type="evidence" value="ECO:0007669"/>
    <property type="project" value="TreeGrafter"/>
</dbReference>
<dbReference type="EMBL" id="HE650826">
    <property type="protein sequence ID" value="CCF58913.1"/>
    <property type="molecule type" value="Genomic_DNA"/>
</dbReference>
<dbReference type="OrthoDB" id="10018316at2759"/>
<evidence type="ECO:0000256" key="2">
    <source>
        <dbReference type="ARBA" id="ARBA00022771"/>
    </source>
</evidence>
<dbReference type="InterPro" id="IPR000306">
    <property type="entry name" value="Znf_FYVE"/>
</dbReference>
<evidence type="ECO:0000313" key="7">
    <source>
        <dbReference type="EMBL" id="CCF58913.1"/>
    </source>
</evidence>
<evidence type="ECO:0000313" key="8">
    <source>
        <dbReference type="Proteomes" id="UP000005220"/>
    </source>
</evidence>
<evidence type="ECO:0000256" key="5">
    <source>
        <dbReference type="SAM" id="MobiDB-lite"/>
    </source>
</evidence>
<dbReference type="GeneID" id="13884526"/>
<dbReference type="PANTHER" id="PTHR46280">
    <property type="entry name" value="PLECKSTRIN HOMOLOGY DOMAIN-CONTAINING FAMILY F MEMBER 2-RELATED"/>
    <property type="match status" value="1"/>
</dbReference>
<dbReference type="Gene3D" id="3.30.40.10">
    <property type="entry name" value="Zinc/RING finger domain, C3HC4 (zinc finger)"/>
    <property type="match status" value="1"/>
</dbReference>
<dbReference type="eggNOG" id="KOG1729">
    <property type="taxonomic scope" value="Eukaryota"/>
</dbReference>
<dbReference type="InterPro" id="IPR051765">
    <property type="entry name" value="PH_domain-containing_F"/>
</dbReference>
<dbReference type="FunCoup" id="H2AX13">
    <property type="interactions" value="194"/>
</dbReference>
<protein>
    <recommendedName>
        <fullName evidence="6">FYVE-type domain-containing protein</fullName>
    </recommendedName>
</protein>
<feature type="domain" description="FYVE-type" evidence="6">
    <location>
        <begin position="461"/>
        <end position="529"/>
    </location>
</feature>
<reference evidence="7 8" key="1">
    <citation type="journal article" date="2011" name="Proc. Natl. Acad. Sci. U.S.A.">
        <title>Evolutionary erosion of yeast sex chromosomes by mating-type switching accidents.</title>
        <authorList>
            <person name="Gordon J.L."/>
            <person name="Armisen D."/>
            <person name="Proux-Wera E."/>
            <person name="Oheigeartaigh S.S."/>
            <person name="Byrne K.P."/>
            <person name="Wolfe K.H."/>
        </authorList>
    </citation>
    <scope>NUCLEOTIDE SEQUENCE [LARGE SCALE GENOMIC DNA]</scope>
    <source>
        <strain evidence="8">ATCC 22294 / BCRC 22015 / CBS 2517 / CECT 1963 / NBRC 1671 / NRRL Y-8276</strain>
    </source>
</reference>
<dbReference type="InterPro" id="IPR017455">
    <property type="entry name" value="Znf_FYVE-rel"/>
</dbReference>
<dbReference type="Proteomes" id="UP000005220">
    <property type="component" value="Chromosome 6"/>
</dbReference>
<dbReference type="SUPFAM" id="SSF57903">
    <property type="entry name" value="FYVE/PHD zinc finger"/>
    <property type="match status" value="1"/>
</dbReference>
<feature type="compositionally biased region" description="Low complexity" evidence="5">
    <location>
        <begin position="189"/>
        <end position="214"/>
    </location>
</feature>
<evidence type="ECO:0000259" key="6">
    <source>
        <dbReference type="PROSITE" id="PS50178"/>
    </source>
</evidence>
<keyword evidence="1" id="KW-0479">Metal-binding</keyword>
<proteinExistence type="predicted"/>
<feature type="region of interest" description="Disordered" evidence="5">
    <location>
        <begin position="176"/>
        <end position="244"/>
    </location>
</feature>
<dbReference type="RefSeq" id="XP_003958048.1">
    <property type="nucleotide sequence ID" value="XM_003957999.1"/>
</dbReference>
<dbReference type="STRING" id="1071382.H2AX13"/>
<dbReference type="PANTHER" id="PTHR46280:SF3">
    <property type="entry name" value="PLECKSTRIN HOMOLOGY DOMAIN-CONTAINING FAMILY F MEMBER 1 HOMOLOG"/>
    <property type="match status" value="1"/>
</dbReference>
<sequence>MLVTSDITDREHSVKETRASTIQEEPEKEDISQSSSVIYSNRKSPAVSASPDKDGAPLTFQKVIPRKSRQHSVQSAFSSLSLKSMINPQASGSNTKSTPGSVIEEDDNIGLQQPFTNDNRINVGSVSRQPVVTEALISNKDNEDQSDEDVPNVNLTTQALRKLSILKTGDSMEINDMLTNNNEDDALSKPDSISSSKPSTATSTPRRSSARKSSIGSKMKIDPSRSGRLEKRNSNFSLKNSINSQNHINSKVNLMTLRNNTIQQQQPPITTTSNIDNLPPDLVLKNENVNKLMKNSKSMIHLKSNDMRSLRQPLSRRRTSFEVSVVTKPYSPKSNKSMRQIGNPKKPLYIPAVLRNVSETNITNEDIKRPNENSQYHPHDYSNFNELNTDLDSLLLSTRNNNLDRNSSADSMSLHSNNSIYDTIKQNFILKFVPSYLKDYAASENEPIISIQPTKKHWVPDSQRTNCKKCGKKFTVVERKHHCRHCGEIFCQDHVKHTLYLDSDAKFCHLRQFGGVISKVCDNCMDEYENIIDDIRKKKNQKIKEQQNHEIVITNDGNDILKKNGRRDDPNSKKHRDSLVGSVPVDWNWSSF</sequence>
<keyword evidence="2 4" id="KW-0863">Zinc-finger</keyword>
<accession>H2AX13</accession>
<evidence type="ECO:0000256" key="4">
    <source>
        <dbReference type="PROSITE-ProRule" id="PRU00091"/>
    </source>
</evidence>
<feature type="compositionally biased region" description="Basic and acidic residues" evidence="5">
    <location>
        <begin position="559"/>
        <end position="572"/>
    </location>
</feature>
<dbReference type="InterPro" id="IPR011011">
    <property type="entry name" value="Znf_FYVE_PHD"/>
</dbReference>
<feature type="region of interest" description="Disordered" evidence="5">
    <location>
        <begin position="1"/>
        <end position="123"/>
    </location>
</feature>
<dbReference type="InParanoid" id="H2AX13"/>
<feature type="compositionally biased region" description="Basic and acidic residues" evidence="5">
    <location>
        <begin position="219"/>
        <end position="233"/>
    </location>
</feature>
<dbReference type="GO" id="GO:0098588">
    <property type="term" value="C:bounding membrane of organelle"/>
    <property type="evidence" value="ECO:0007669"/>
    <property type="project" value="UniProtKB-ARBA"/>
</dbReference>
<dbReference type="GO" id="GO:0032266">
    <property type="term" value="F:phosphatidylinositol-3-phosphate binding"/>
    <property type="evidence" value="ECO:0007669"/>
    <property type="project" value="UniProtKB-ARBA"/>
</dbReference>
<dbReference type="HOGENOM" id="CLU_020649_0_0_1"/>
<feature type="region of interest" description="Disordered" evidence="5">
    <location>
        <begin position="555"/>
        <end position="579"/>
    </location>
</feature>
<keyword evidence="8" id="KW-1185">Reference proteome</keyword>
<dbReference type="SMART" id="SM00064">
    <property type="entry name" value="FYVE"/>
    <property type="match status" value="1"/>
</dbReference>
<dbReference type="AlphaFoldDB" id="H2AX13"/>
<evidence type="ECO:0000256" key="3">
    <source>
        <dbReference type="ARBA" id="ARBA00022833"/>
    </source>
</evidence>
<dbReference type="PROSITE" id="PS50178">
    <property type="entry name" value="ZF_FYVE"/>
    <property type="match status" value="1"/>
</dbReference>
<name>H2AX13_KAZAF</name>
<dbReference type="CDD" id="cd15760">
    <property type="entry name" value="FYVE_scVPS27p_like"/>
    <property type="match status" value="1"/>
</dbReference>